<evidence type="ECO:0000313" key="8">
    <source>
        <dbReference type="EMBL" id="KAK6161834.1"/>
    </source>
</evidence>
<comment type="subcellular location">
    <subcellularLocation>
        <location evidence="1 6">Nucleus</location>
    </subcellularLocation>
</comment>
<dbReference type="Pfam" id="PF04844">
    <property type="entry name" value="Ovate"/>
    <property type="match status" value="1"/>
</dbReference>
<evidence type="ECO:0000313" key="9">
    <source>
        <dbReference type="Proteomes" id="UP001318860"/>
    </source>
</evidence>
<dbReference type="Proteomes" id="UP001318860">
    <property type="component" value="Unassembled WGS sequence"/>
</dbReference>
<dbReference type="NCBIfam" id="TIGR01568">
    <property type="entry name" value="A_thal_3678"/>
    <property type="match status" value="1"/>
</dbReference>
<keyword evidence="4 6" id="KW-0804">Transcription</keyword>
<comment type="caution">
    <text evidence="8">The sequence shown here is derived from an EMBL/GenBank/DDBJ whole genome shotgun (WGS) entry which is preliminary data.</text>
</comment>
<organism evidence="8 9">
    <name type="scientific">Rehmannia glutinosa</name>
    <name type="common">Chinese foxglove</name>
    <dbReference type="NCBI Taxonomy" id="99300"/>
    <lineage>
        <taxon>Eukaryota</taxon>
        <taxon>Viridiplantae</taxon>
        <taxon>Streptophyta</taxon>
        <taxon>Embryophyta</taxon>
        <taxon>Tracheophyta</taxon>
        <taxon>Spermatophyta</taxon>
        <taxon>Magnoliopsida</taxon>
        <taxon>eudicotyledons</taxon>
        <taxon>Gunneridae</taxon>
        <taxon>Pentapetalae</taxon>
        <taxon>asterids</taxon>
        <taxon>lamiids</taxon>
        <taxon>Lamiales</taxon>
        <taxon>Orobanchaceae</taxon>
        <taxon>Rehmannieae</taxon>
        <taxon>Rehmannia</taxon>
    </lineage>
</organism>
<dbReference type="PANTHER" id="PTHR33057:SF17">
    <property type="entry name" value="TRANSCRIPTION REPRESSOR OFP8"/>
    <property type="match status" value="1"/>
</dbReference>
<evidence type="ECO:0000256" key="4">
    <source>
        <dbReference type="ARBA" id="ARBA00023163"/>
    </source>
</evidence>
<evidence type="ECO:0000259" key="7">
    <source>
        <dbReference type="PROSITE" id="PS51754"/>
    </source>
</evidence>
<sequence>MENHHFILKKVSSLFPSSFTSCQFRTLPDVADSSITITKTQKIPHNENDHSSLILNKSCKKNQLFLNHHSSDAEGRKCPPATPLSTLNPKKKEKIIRNRGMVSVNHSSSSNCSGRWFTTSSDEKTRAAADDFETDTFFSLSSNSGDSFRLKTTSRRFKKCEEMKSIDETGRCSFSSLASIDTDPSKCSRKTATSTTAAAKTTAKGGEKKSSVTFAEYEPGSDHLSTRIYYESSFRRRKTGKNRRKIRRNRSRRSFCYGSTIDESYAVEKSSSDPRSDFRASMVEMIVEKQIFGAEDLERLLLCFLSLNAASYHGIIFDVFSEICQTLFSN</sequence>
<proteinExistence type="predicted"/>
<dbReference type="InterPro" id="IPR038933">
    <property type="entry name" value="Ovate"/>
</dbReference>
<dbReference type="PROSITE" id="PS51754">
    <property type="entry name" value="OVATE"/>
    <property type="match status" value="1"/>
</dbReference>
<feature type="domain" description="OVATE" evidence="7">
    <location>
        <begin position="267"/>
        <end position="326"/>
    </location>
</feature>
<keyword evidence="5 6" id="KW-0539">Nucleus</keyword>
<evidence type="ECO:0000256" key="1">
    <source>
        <dbReference type="ARBA" id="ARBA00004123"/>
    </source>
</evidence>
<evidence type="ECO:0000256" key="3">
    <source>
        <dbReference type="ARBA" id="ARBA00023015"/>
    </source>
</evidence>
<keyword evidence="9" id="KW-1185">Reference proteome</keyword>
<evidence type="ECO:0000256" key="5">
    <source>
        <dbReference type="ARBA" id="ARBA00023242"/>
    </source>
</evidence>
<dbReference type="PANTHER" id="PTHR33057">
    <property type="entry name" value="TRANSCRIPTION REPRESSOR OFP7-RELATED"/>
    <property type="match status" value="1"/>
</dbReference>
<comment type="function">
    <text evidence="6">Transcriptional repressor that regulates multiple aspects of plant growth and development.</text>
</comment>
<gene>
    <name evidence="8" type="ORF">DH2020_001675</name>
</gene>
<evidence type="ECO:0000256" key="2">
    <source>
        <dbReference type="ARBA" id="ARBA00022491"/>
    </source>
</evidence>
<name>A0ABR0XS93_REHGL</name>
<keyword evidence="3 6" id="KW-0805">Transcription regulation</keyword>
<dbReference type="InterPro" id="IPR006458">
    <property type="entry name" value="Ovate_C"/>
</dbReference>
<accession>A0ABR0XS93</accession>
<protein>
    <recommendedName>
        <fullName evidence="6">Transcription repressor</fullName>
    </recommendedName>
    <alternativeName>
        <fullName evidence="6">Ovate family protein</fullName>
    </alternativeName>
</protein>
<dbReference type="EMBL" id="JABTTQ020000002">
    <property type="protein sequence ID" value="KAK6161834.1"/>
    <property type="molecule type" value="Genomic_DNA"/>
</dbReference>
<evidence type="ECO:0000256" key="6">
    <source>
        <dbReference type="RuleBase" id="RU367028"/>
    </source>
</evidence>
<reference evidence="8 9" key="1">
    <citation type="journal article" date="2021" name="Comput. Struct. Biotechnol. J.">
        <title>De novo genome assembly of the potent medicinal plant Rehmannia glutinosa using nanopore technology.</title>
        <authorList>
            <person name="Ma L."/>
            <person name="Dong C."/>
            <person name="Song C."/>
            <person name="Wang X."/>
            <person name="Zheng X."/>
            <person name="Niu Y."/>
            <person name="Chen S."/>
            <person name="Feng W."/>
        </authorList>
    </citation>
    <scope>NUCLEOTIDE SEQUENCE [LARGE SCALE GENOMIC DNA]</scope>
    <source>
        <strain evidence="8">DH-2019</strain>
    </source>
</reference>
<keyword evidence="2 6" id="KW-0678">Repressor</keyword>